<dbReference type="GO" id="GO:0004715">
    <property type="term" value="F:non-membrane spanning protein tyrosine kinase activity"/>
    <property type="evidence" value="ECO:0007669"/>
    <property type="project" value="UniProtKB-EC"/>
</dbReference>
<dbReference type="EMBL" id="ABXJ01000104">
    <property type="protein sequence ID" value="EEA90039.1"/>
    <property type="molecule type" value="Genomic_DNA"/>
</dbReference>
<dbReference type="eggNOG" id="COG0489">
    <property type="taxonomic scope" value="Bacteria"/>
</dbReference>
<evidence type="ECO:0000256" key="4">
    <source>
        <dbReference type="ARBA" id="ARBA00022741"/>
    </source>
</evidence>
<keyword evidence="4" id="KW-0547">Nucleotide-binding</keyword>
<dbReference type="PANTHER" id="PTHR32309:SF13">
    <property type="entry name" value="FERRIC ENTEROBACTIN TRANSPORT PROTEIN FEPE"/>
    <property type="match status" value="1"/>
</dbReference>
<dbReference type="PANTHER" id="PTHR32309">
    <property type="entry name" value="TYROSINE-PROTEIN KINASE"/>
    <property type="match status" value="1"/>
</dbReference>
<comment type="catalytic activity">
    <reaction evidence="8">
        <text>L-tyrosyl-[protein] + ATP = O-phospho-L-tyrosyl-[protein] + ADP + H(+)</text>
        <dbReference type="Rhea" id="RHEA:10596"/>
        <dbReference type="Rhea" id="RHEA-COMP:10136"/>
        <dbReference type="Rhea" id="RHEA-COMP:20101"/>
        <dbReference type="ChEBI" id="CHEBI:15378"/>
        <dbReference type="ChEBI" id="CHEBI:30616"/>
        <dbReference type="ChEBI" id="CHEBI:46858"/>
        <dbReference type="ChEBI" id="CHEBI:61978"/>
        <dbReference type="ChEBI" id="CHEBI:456216"/>
        <dbReference type="EC" id="2.7.10.2"/>
    </reaction>
</comment>
<feature type="region of interest" description="Disordered" evidence="9">
    <location>
        <begin position="224"/>
        <end position="297"/>
    </location>
</feature>
<dbReference type="NCBIfam" id="TIGR01007">
    <property type="entry name" value="eps_fam"/>
    <property type="match status" value="1"/>
</dbReference>
<reference evidence="11 12" key="1">
    <citation type="submission" date="2008-10" db="EMBL/GenBank/DDBJ databases">
        <title>Draft genome sequence of Collinsella stercoris (DSM 13279).</title>
        <authorList>
            <person name="Sudarsanam P."/>
            <person name="Ley R."/>
            <person name="Guruge J."/>
            <person name="Turnbaugh P.J."/>
            <person name="Mahowald M."/>
            <person name="Liep D."/>
            <person name="Gordon J."/>
        </authorList>
    </citation>
    <scope>NUCLEOTIDE SEQUENCE [LARGE SCALE GENOMIC DNA]</scope>
    <source>
        <strain evidence="11 12">DSM 13279</strain>
    </source>
</reference>
<protein>
    <recommendedName>
        <fullName evidence="2">non-specific protein-tyrosine kinase</fullName>
        <ecNumber evidence="2">2.7.10.2</ecNumber>
    </recommendedName>
</protein>
<comment type="similarity">
    <text evidence="1">Belongs to the CpsD/CapB family.</text>
</comment>
<dbReference type="Gene3D" id="3.40.50.300">
    <property type="entry name" value="P-loop containing nucleotide triphosphate hydrolases"/>
    <property type="match status" value="1"/>
</dbReference>
<gene>
    <name evidence="11" type="ORF">COLSTE_01772</name>
</gene>
<dbReference type="EC" id="2.7.10.2" evidence="2"/>
<dbReference type="Proteomes" id="UP000003560">
    <property type="component" value="Unassembled WGS sequence"/>
</dbReference>
<evidence type="ECO:0000313" key="12">
    <source>
        <dbReference type="Proteomes" id="UP000003560"/>
    </source>
</evidence>
<dbReference type="GeneID" id="98003458"/>
<evidence type="ECO:0000259" key="10">
    <source>
        <dbReference type="Pfam" id="PF13614"/>
    </source>
</evidence>
<dbReference type="AlphaFoldDB" id="B6GCE9"/>
<dbReference type="InterPro" id="IPR027417">
    <property type="entry name" value="P-loop_NTPase"/>
</dbReference>
<name>B6GCE9_9ACTN</name>
<keyword evidence="6" id="KW-0067">ATP-binding</keyword>
<dbReference type="HOGENOM" id="CLU_052027_2_0_11"/>
<comment type="caution">
    <text evidence="11">The sequence shown here is derived from an EMBL/GenBank/DDBJ whole genome shotgun (WGS) entry which is preliminary data.</text>
</comment>
<dbReference type="GO" id="GO:0005524">
    <property type="term" value="F:ATP binding"/>
    <property type="evidence" value="ECO:0007669"/>
    <property type="project" value="UniProtKB-KW"/>
</dbReference>
<dbReference type="CDD" id="cd05387">
    <property type="entry name" value="BY-kinase"/>
    <property type="match status" value="1"/>
</dbReference>
<dbReference type="OrthoDB" id="9812433at2"/>
<keyword evidence="3" id="KW-0808">Transferase</keyword>
<organism evidence="11 12">
    <name type="scientific">Collinsella stercoris DSM 13279</name>
    <dbReference type="NCBI Taxonomy" id="445975"/>
    <lineage>
        <taxon>Bacteria</taxon>
        <taxon>Bacillati</taxon>
        <taxon>Actinomycetota</taxon>
        <taxon>Coriobacteriia</taxon>
        <taxon>Coriobacteriales</taxon>
        <taxon>Coriobacteriaceae</taxon>
        <taxon>Collinsella</taxon>
    </lineage>
</organism>
<keyword evidence="7" id="KW-0829">Tyrosine-protein kinase</keyword>
<feature type="compositionally biased region" description="Polar residues" evidence="9">
    <location>
        <begin position="282"/>
        <end position="297"/>
    </location>
</feature>
<dbReference type="Pfam" id="PF13614">
    <property type="entry name" value="AAA_31"/>
    <property type="match status" value="1"/>
</dbReference>
<dbReference type="GO" id="GO:0005886">
    <property type="term" value="C:plasma membrane"/>
    <property type="evidence" value="ECO:0007669"/>
    <property type="project" value="TreeGrafter"/>
</dbReference>
<evidence type="ECO:0000256" key="5">
    <source>
        <dbReference type="ARBA" id="ARBA00022777"/>
    </source>
</evidence>
<evidence type="ECO:0000256" key="7">
    <source>
        <dbReference type="ARBA" id="ARBA00023137"/>
    </source>
</evidence>
<evidence type="ECO:0000256" key="1">
    <source>
        <dbReference type="ARBA" id="ARBA00007316"/>
    </source>
</evidence>
<dbReference type="STRING" id="445975.COLSTE_01772"/>
<evidence type="ECO:0000256" key="9">
    <source>
        <dbReference type="SAM" id="MobiDB-lite"/>
    </source>
</evidence>
<keyword evidence="12" id="KW-1185">Reference proteome</keyword>
<sequence>MAKKAKAGIDQIHMQNAIKTLAANIRFASVDDPIRSIAVTSSVPNEGKTTIAIQLAQAMASSGKTVLLVECDMRRRSLANALGLHARTGIYSVLCGQTEIGDAVVSTLTRGMYFLDSEPHIPNPDVLLNSKRFRRFVEQALGNFDYVIFDTPPLSAFIDAAVLSTVVDGVLLVVGQNVVRRDELAKSHEQLKKADANIIGAVMNLCESEKNEYYTEYYTRGNSSDADAPAAPAAPASTPVPAAAAPSSRAGRRAQASAPAPAPASNLKPIPSASGAKIAPDTTAQFIASMSRSSNKQ</sequence>
<dbReference type="InterPro" id="IPR005702">
    <property type="entry name" value="Wzc-like_C"/>
</dbReference>
<dbReference type="SUPFAM" id="SSF52540">
    <property type="entry name" value="P-loop containing nucleoside triphosphate hydrolases"/>
    <property type="match status" value="1"/>
</dbReference>
<accession>B6GCE9</accession>
<dbReference type="RefSeq" id="WP_006721405.1">
    <property type="nucleotide sequence ID" value="NZ_CP085935.1"/>
</dbReference>
<evidence type="ECO:0000313" key="11">
    <source>
        <dbReference type="EMBL" id="EEA90039.1"/>
    </source>
</evidence>
<proteinExistence type="inferred from homology"/>
<evidence type="ECO:0000256" key="3">
    <source>
        <dbReference type="ARBA" id="ARBA00022679"/>
    </source>
</evidence>
<evidence type="ECO:0000256" key="2">
    <source>
        <dbReference type="ARBA" id="ARBA00011903"/>
    </source>
</evidence>
<evidence type="ECO:0000256" key="8">
    <source>
        <dbReference type="ARBA" id="ARBA00051245"/>
    </source>
</evidence>
<feature type="domain" description="AAA" evidence="10">
    <location>
        <begin position="39"/>
        <end position="174"/>
    </location>
</feature>
<dbReference type="InterPro" id="IPR050445">
    <property type="entry name" value="Bact_polysacc_biosynth/exp"/>
</dbReference>
<keyword evidence="5" id="KW-0418">Kinase</keyword>
<feature type="compositionally biased region" description="Low complexity" evidence="9">
    <location>
        <begin position="224"/>
        <end position="265"/>
    </location>
</feature>
<evidence type="ECO:0000256" key="6">
    <source>
        <dbReference type="ARBA" id="ARBA00022840"/>
    </source>
</evidence>
<reference evidence="11 12" key="2">
    <citation type="submission" date="2008-10" db="EMBL/GenBank/DDBJ databases">
        <authorList>
            <person name="Fulton L."/>
            <person name="Clifton S."/>
            <person name="Fulton B."/>
            <person name="Xu J."/>
            <person name="Minx P."/>
            <person name="Pepin K.H."/>
            <person name="Johnson M."/>
            <person name="Thiruvilangam P."/>
            <person name="Bhonagiri V."/>
            <person name="Nash W.E."/>
            <person name="Mardis E.R."/>
            <person name="Wilson R.K."/>
        </authorList>
    </citation>
    <scope>NUCLEOTIDE SEQUENCE [LARGE SCALE GENOMIC DNA]</scope>
    <source>
        <strain evidence="11 12">DSM 13279</strain>
    </source>
</reference>
<dbReference type="InterPro" id="IPR025669">
    <property type="entry name" value="AAA_dom"/>
</dbReference>